<evidence type="ECO:0000313" key="1">
    <source>
        <dbReference type="EMBL" id="MBK7953451.1"/>
    </source>
</evidence>
<reference evidence="1 2" key="1">
    <citation type="submission" date="2020-10" db="EMBL/GenBank/DDBJ databases">
        <title>Connecting structure to function with the recovery of over 1000 high-quality activated sludge metagenome-assembled genomes encoding full-length rRNA genes using long-read sequencing.</title>
        <authorList>
            <person name="Singleton C.M."/>
            <person name="Petriglieri F."/>
            <person name="Kristensen J.M."/>
            <person name="Kirkegaard R.H."/>
            <person name="Michaelsen T.Y."/>
            <person name="Andersen M.H."/>
            <person name="Karst S.M."/>
            <person name="Dueholm M.S."/>
            <person name="Nielsen P.H."/>
            <person name="Albertsen M."/>
        </authorList>
    </citation>
    <scope>NUCLEOTIDE SEQUENCE [LARGE SCALE GENOMIC DNA]</scope>
    <source>
        <strain evidence="1">Fred_18-Q3-R57-64_BAT3C.720</strain>
    </source>
</reference>
<gene>
    <name evidence="1" type="ORF">IPK02_05475</name>
</gene>
<comment type="caution">
    <text evidence="1">The sequence shown here is derived from an EMBL/GenBank/DDBJ whole genome shotgun (WGS) entry which is preliminary data.</text>
</comment>
<protein>
    <submittedName>
        <fullName evidence="1">Uncharacterized protein</fullName>
    </submittedName>
</protein>
<sequence length="153" mass="16649">MRQSIASNSSVANRKADVCHHRHLVNDTRFVPPQALSDGFALVKVSVTSQCPEGVAPVPASRPEHRFLIDARSACAVSGLVLESVERRIRWAATTDADRYEVFAYDPTDGRLLFKQETSTPSVLTPTPVASPVVVAVRARCGDVFGHLGYLAY</sequence>
<accession>A0A935T784</accession>
<evidence type="ECO:0000313" key="2">
    <source>
        <dbReference type="Proteomes" id="UP000706151"/>
    </source>
</evidence>
<dbReference type="AlphaFoldDB" id="A0A935T784"/>
<dbReference type="EMBL" id="JADJOT010000004">
    <property type="protein sequence ID" value="MBK7953451.1"/>
    <property type="molecule type" value="Genomic_DNA"/>
</dbReference>
<proteinExistence type="predicted"/>
<dbReference type="Proteomes" id="UP000706151">
    <property type="component" value="Unassembled WGS sequence"/>
</dbReference>
<name>A0A935T784_9PROT</name>
<organism evidence="1 2">
    <name type="scientific">Candidatus Accumulibacter affinis</name>
    <dbReference type="NCBI Taxonomy" id="2954384"/>
    <lineage>
        <taxon>Bacteria</taxon>
        <taxon>Pseudomonadati</taxon>
        <taxon>Pseudomonadota</taxon>
        <taxon>Betaproteobacteria</taxon>
        <taxon>Candidatus Accumulibacter</taxon>
    </lineage>
</organism>